<dbReference type="PANTHER" id="PTHR40202:SF1">
    <property type="entry name" value="HD DOMAIN-CONTAINING PROTEIN"/>
    <property type="match status" value="1"/>
</dbReference>
<accession>A0ABU8MBG7</accession>
<dbReference type="SUPFAM" id="SSF109604">
    <property type="entry name" value="HD-domain/PDEase-like"/>
    <property type="match status" value="1"/>
</dbReference>
<reference evidence="2 3" key="1">
    <citation type="submission" date="2024-03" db="EMBL/GenBank/DDBJ databases">
        <title>Actinomycetospora sp. OC33-EN07, a novel actinomycete isolated from wild orchid (Aerides multiflora).</title>
        <authorList>
            <person name="Suriyachadkun C."/>
        </authorList>
    </citation>
    <scope>NUCLEOTIDE SEQUENCE [LARGE SCALE GENOMIC DNA]</scope>
    <source>
        <strain evidence="2 3">OC33-EN07</strain>
    </source>
</reference>
<dbReference type="CDD" id="cd00077">
    <property type="entry name" value="HDc"/>
    <property type="match status" value="1"/>
</dbReference>
<proteinExistence type="predicted"/>
<keyword evidence="3" id="KW-1185">Reference proteome</keyword>
<dbReference type="PANTHER" id="PTHR40202">
    <property type="match status" value="1"/>
</dbReference>
<dbReference type="Proteomes" id="UP001369736">
    <property type="component" value="Unassembled WGS sequence"/>
</dbReference>
<comment type="caution">
    <text evidence="2">The sequence shown here is derived from an EMBL/GenBank/DDBJ whole genome shotgun (WGS) entry which is preliminary data.</text>
</comment>
<dbReference type="InterPro" id="IPR052567">
    <property type="entry name" value="OP_Dioxygenase"/>
</dbReference>
<evidence type="ECO:0000259" key="1">
    <source>
        <dbReference type="Pfam" id="PF01966"/>
    </source>
</evidence>
<evidence type="ECO:0000313" key="2">
    <source>
        <dbReference type="EMBL" id="MEJ2864695.1"/>
    </source>
</evidence>
<dbReference type="Pfam" id="PF01966">
    <property type="entry name" value="HD"/>
    <property type="match status" value="1"/>
</dbReference>
<protein>
    <submittedName>
        <fullName evidence="2">HD domain-containing protein</fullName>
    </submittedName>
</protein>
<dbReference type="InterPro" id="IPR006674">
    <property type="entry name" value="HD_domain"/>
</dbReference>
<evidence type="ECO:0000313" key="3">
    <source>
        <dbReference type="Proteomes" id="UP001369736"/>
    </source>
</evidence>
<name>A0ABU8MBG7_9PSEU</name>
<feature type="domain" description="HD" evidence="1">
    <location>
        <begin position="53"/>
        <end position="125"/>
    </location>
</feature>
<dbReference type="Gene3D" id="1.10.3210.10">
    <property type="entry name" value="Hypothetical protein af1432"/>
    <property type="match status" value="1"/>
</dbReference>
<organism evidence="2 3">
    <name type="scientific">Actinomycetospora flava</name>
    <dbReference type="NCBI Taxonomy" id="3129232"/>
    <lineage>
        <taxon>Bacteria</taxon>
        <taxon>Bacillati</taxon>
        <taxon>Actinomycetota</taxon>
        <taxon>Actinomycetes</taxon>
        <taxon>Pseudonocardiales</taxon>
        <taxon>Pseudonocardiaceae</taxon>
        <taxon>Actinomycetospora</taxon>
    </lineage>
</organism>
<dbReference type="RefSeq" id="WP_337706062.1">
    <property type="nucleotide sequence ID" value="NZ_JBBEGM010000013.1"/>
</dbReference>
<dbReference type="InterPro" id="IPR003607">
    <property type="entry name" value="HD/PDEase_dom"/>
</dbReference>
<gene>
    <name evidence="2" type="ORF">WCD58_26300</name>
</gene>
<dbReference type="EMBL" id="JBBEGM010000013">
    <property type="protein sequence ID" value="MEJ2864695.1"/>
    <property type="molecule type" value="Genomic_DNA"/>
</dbReference>
<sequence length="190" mass="21643">MTDTVGFTAMADGTADDYRLLARYEDAELARFPDRVLGWLRAMDDHTGYRVTRLEHSLQAATRAHRAGEDEETVVCALLHDIGDVLSPANHSEVAAAVLRPYVSERNHWVLAHHGVFQGKYWFHHVGADPDARERWADHPWYQDCVDFCARYDQNSFDPDHPSESLAFFEPMVRRILAPERVTAPDQAPT</sequence>